<dbReference type="VEuPathDB" id="FungiDB:I7I53_07532"/>
<dbReference type="Proteomes" id="UP000663419">
    <property type="component" value="Chromosome 2"/>
</dbReference>
<evidence type="ECO:0000313" key="2">
    <source>
        <dbReference type="EMBL" id="QSS52034.1"/>
    </source>
</evidence>
<dbReference type="EMBL" id="CP069103">
    <property type="protein sequence ID" value="QSS52034.1"/>
    <property type="molecule type" value="Genomic_DNA"/>
</dbReference>
<dbReference type="AlphaFoldDB" id="A0A8A1LHU4"/>
<gene>
    <name evidence="2" type="ORF">I7I53_07532</name>
</gene>
<evidence type="ECO:0000256" key="1">
    <source>
        <dbReference type="SAM" id="Phobius"/>
    </source>
</evidence>
<keyword evidence="1" id="KW-0472">Membrane</keyword>
<dbReference type="PROSITE" id="PS51257">
    <property type="entry name" value="PROKAR_LIPOPROTEIN"/>
    <property type="match status" value="1"/>
</dbReference>
<keyword evidence="1" id="KW-1133">Transmembrane helix</keyword>
<organism evidence="2 3">
    <name type="scientific">Ajellomyces capsulatus (strain H88)</name>
    <name type="common">Darling's disease fungus</name>
    <name type="synonym">Histoplasma capsulatum</name>
    <dbReference type="NCBI Taxonomy" id="544711"/>
    <lineage>
        <taxon>Eukaryota</taxon>
        <taxon>Fungi</taxon>
        <taxon>Dikarya</taxon>
        <taxon>Ascomycota</taxon>
        <taxon>Pezizomycotina</taxon>
        <taxon>Eurotiomycetes</taxon>
        <taxon>Eurotiomycetidae</taxon>
        <taxon>Onygenales</taxon>
        <taxon>Ajellomycetaceae</taxon>
        <taxon>Histoplasma</taxon>
    </lineage>
</organism>
<feature type="transmembrane region" description="Helical" evidence="1">
    <location>
        <begin position="24"/>
        <end position="48"/>
    </location>
</feature>
<name>A0A8A1LHU4_AJEC8</name>
<keyword evidence="1" id="KW-0812">Transmembrane</keyword>
<sequence>MVHAQLRLQPHCRFRVLSPTGFSFALSLALLACDYAGFTLTWSVTSLIQHASHMLLRSVQLACQLL</sequence>
<protein>
    <submittedName>
        <fullName evidence="2">Uncharacterized protein</fullName>
    </submittedName>
</protein>
<proteinExistence type="predicted"/>
<evidence type="ECO:0000313" key="3">
    <source>
        <dbReference type="Proteomes" id="UP000663419"/>
    </source>
</evidence>
<reference evidence="2" key="1">
    <citation type="submission" date="2021-01" db="EMBL/GenBank/DDBJ databases">
        <title>Chromosome-level genome assembly of a human fungal pathogen reveals clustering of transcriptionally co-regulated genes.</title>
        <authorList>
            <person name="Voorhies M."/>
            <person name="Cohen S."/>
            <person name="Shea T.P."/>
            <person name="Petrus S."/>
            <person name="Munoz J.F."/>
            <person name="Poplawski S."/>
            <person name="Goldman W.E."/>
            <person name="Michael T."/>
            <person name="Cuomo C.A."/>
            <person name="Sil A."/>
            <person name="Beyhan S."/>
        </authorList>
    </citation>
    <scope>NUCLEOTIDE SEQUENCE</scope>
    <source>
        <strain evidence="2">H88</strain>
    </source>
</reference>
<accession>A0A8A1LHU4</accession>